<dbReference type="InterPro" id="IPR042086">
    <property type="entry name" value="MeTrfase_capping"/>
</dbReference>
<sequence length="366" mass="40448">MSDQQVQSGKSTEGMVDYNENSSAQLQLVRLLSPLVRDLVSSMDEPETEFKIVDYGCGPGVNSIEVVKPAIEACLEKFSNSPIVVCHSDQVGNDWNTLFELVEGPTGYTHISKNIRTTAAIGSFYNPVTSAASVSIGTCIFASHWLSQGIQLNSPGTIWFADLQGDARQIVDGIAQNDWTLFLLQRAQELRSGGYLVVGTLGSVPDPSEKNGIAASGRGIYRAIQAVAKAMIDDGLISHESLGSFLFSLWFMTEAEAKYALEQNDDLRDAFEICQINVKPAPIKADDIFKEHIDDPDTYAEKYVGYTQAFADSTLRTQLFSPNCDSAEMLDQLMAEFYSRLARFYEAETSKYACEVWHLVVVLRRK</sequence>
<dbReference type="Proteomes" id="UP000051260">
    <property type="component" value="Unassembled WGS sequence"/>
</dbReference>
<accession>A0A0P1IJZ9</accession>
<dbReference type="RefSeq" id="WP_058283804.1">
    <property type="nucleotide sequence ID" value="NZ_CYUD01000019.1"/>
</dbReference>
<keyword evidence="4" id="KW-1185">Reference proteome</keyword>
<gene>
    <name evidence="3" type="ORF">RUE5091_04188</name>
</gene>
<dbReference type="Gene3D" id="3.40.50.150">
    <property type="entry name" value="Vaccinia Virus protein VP39"/>
    <property type="match status" value="1"/>
</dbReference>
<dbReference type="EMBL" id="CYUD01000019">
    <property type="protein sequence ID" value="CUK18009.1"/>
    <property type="molecule type" value="Genomic_DNA"/>
</dbReference>
<name>A0A0P1IJZ9_9RHOB</name>
<dbReference type="GO" id="GO:0046872">
    <property type="term" value="F:metal ion binding"/>
    <property type="evidence" value="ECO:0007669"/>
    <property type="project" value="UniProtKB-KW"/>
</dbReference>
<organism evidence="3 4">
    <name type="scientific">Ruegeria denitrificans</name>
    <dbReference type="NCBI Taxonomy" id="1715692"/>
    <lineage>
        <taxon>Bacteria</taxon>
        <taxon>Pseudomonadati</taxon>
        <taxon>Pseudomonadota</taxon>
        <taxon>Alphaproteobacteria</taxon>
        <taxon>Rhodobacterales</taxon>
        <taxon>Roseobacteraceae</taxon>
        <taxon>Ruegeria</taxon>
    </lineage>
</organism>
<dbReference type="STRING" id="1715692.RUE5091_04188"/>
<evidence type="ECO:0000256" key="1">
    <source>
        <dbReference type="ARBA" id="ARBA00022723"/>
    </source>
</evidence>
<dbReference type="PANTHER" id="PTHR31009">
    <property type="entry name" value="S-ADENOSYL-L-METHIONINE:CARBOXYL METHYLTRANSFERASE FAMILY PROTEIN"/>
    <property type="match status" value="1"/>
</dbReference>
<keyword evidence="3" id="KW-0808">Transferase</keyword>
<dbReference type="Pfam" id="PF03492">
    <property type="entry name" value="Methyltransf_7"/>
    <property type="match status" value="1"/>
</dbReference>
<dbReference type="AlphaFoldDB" id="A0A0P1IJZ9"/>
<dbReference type="InterPro" id="IPR005299">
    <property type="entry name" value="MeTrfase_7"/>
</dbReference>
<keyword evidence="3" id="KW-0489">Methyltransferase</keyword>
<dbReference type="InterPro" id="IPR029063">
    <property type="entry name" value="SAM-dependent_MTases_sf"/>
</dbReference>
<evidence type="ECO:0000256" key="2">
    <source>
        <dbReference type="ARBA" id="ARBA00022842"/>
    </source>
</evidence>
<evidence type="ECO:0000313" key="3">
    <source>
        <dbReference type="EMBL" id="CUK18009.1"/>
    </source>
</evidence>
<keyword evidence="2" id="KW-0460">Magnesium</keyword>
<dbReference type="GO" id="GO:0008168">
    <property type="term" value="F:methyltransferase activity"/>
    <property type="evidence" value="ECO:0007669"/>
    <property type="project" value="UniProtKB-KW"/>
</dbReference>
<reference evidence="4" key="1">
    <citation type="submission" date="2015-09" db="EMBL/GenBank/DDBJ databases">
        <authorList>
            <person name="Rodrigo-Torres L."/>
            <person name="Arahal D.R."/>
        </authorList>
    </citation>
    <scope>NUCLEOTIDE SEQUENCE [LARGE SCALE GENOMIC DNA]</scope>
    <source>
        <strain evidence="4">CECT 5091</strain>
    </source>
</reference>
<dbReference type="Gene3D" id="1.10.1200.270">
    <property type="entry name" value="Methyltransferase, alpha-helical capping domain"/>
    <property type="match status" value="1"/>
</dbReference>
<dbReference type="OrthoDB" id="465670at2"/>
<dbReference type="GO" id="GO:0032259">
    <property type="term" value="P:methylation"/>
    <property type="evidence" value="ECO:0007669"/>
    <property type="project" value="UniProtKB-KW"/>
</dbReference>
<evidence type="ECO:0000313" key="4">
    <source>
        <dbReference type="Proteomes" id="UP000051260"/>
    </source>
</evidence>
<proteinExistence type="predicted"/>
<keyword evidence="1" id="KW-0479">Metal-binding</keyword>
<protein>
    <submittedName>
        <fullName evidence="3">SAM dependent carboxyl methyltransferase</fullName>
    </submittedName>
</protein>
<dbReference type="SUPFAM" id="SSF53335">
    <property type="entry name" value="S-adenosyl-L-methionine-dependent methyltransferases"/>
    <property type="match status" value="1"/>
</dbReference>